<reference evidence="2 3" key="1">
    <citation type="journal article" date="2017" name="Genome Biol. Evol.">
        <title>Comparative Genomic Analysis Identifies a Campylobacter Clade Deficient in Selenium Metabolism.</title>
        <authorList>
            <person name="Miller W.G."/>
            <person name="Yee E."/>
            <person name="Lopes B.S."/>
            <person name="Chapman M.H."/>
            <person name="Huynh S."/>
            <person name="Bono J.L."/>
            <person name="Parker C.T."/>
            <person name="Strachan N.J.C."/>
            <person name="Forbes K.J."/>
        </authorList>
    </citation>
    <scope>NUCLEOTIDE SEQUENCE [LARGE SCALE GENOMIC DNA]</scope>
    <source>
        <strain evidence="2 3">RM8964</strain>
    </source>
</reference>
<dbReference type="Gene3D" id="1.10.287.110">
    <property type="entry name" value="DnaJ domain"/>
    <property type="match status" value="1"/>
</dbReference>
<dbReference type="AlphaFoldDB" id="A0A1X9T286"/>
<name>A0A1X9T286_9BACT</name>
<dbReference type="OrthoDB" id="9779889at2"/>
<protein>
    <submittedName>
        <fullName evidence="2">DnaJ-like membrane chaperone protein (N-terminal terB-like domain)</fullName>
    </submittedName>
</protein>
<accession>A0A1X9T286</accession>
<dbReference type="SMART" id="SM00271">
    <property type="entry name" value="DnaJ"/>
    <property type="match status" value="1"/>
</dbReference>
<organism evidence="2 3">
    <name type="scientific">Campylobacter vicugnae</name>
    <dbReference type="NCBI Taxonomy" id="1660076"/>
    <lineage>
        <taxon>Bacteria</taxon>
        <taxon>Pseudomonadati</taxon>
        <taxon>Campylobacterota</taxon>
        <taxon>Epsilonproteobacteria</taxon>
        <taxon>Campylobacterales</taxon>
        <taxon>Campylobacteraceae</taxon>
        <taxon>Campylobacter</taxon>
    </lineage>
</organism>
<dbReference type="InterPro" id="IPR001623">
    <property type="entry name" value="DnaJ_domain"/>
</dbReference>
<dbReference type="RefSeq" id="WP_086276617.1">
    <property type="nucleotide sequence ID" value="NZ_CP018791.1"/>
</dbReference>
<dbReference type="Gene3D" id="1.10.3680.10">
    <property type="entry name" value="TerB-like"/>
    <property type="match status" value="1"/>
</dbReference>
<gene>
    <name evidence="2" type="ORF">CVIC8964_1225</name>
</gene>
<proteinExistence type="predicted"/>
<dbReference type="Pfam" id="PF00226">
    <property type="entry name" value="DnaJ"/>
    <property type="match status" value="1"/>
</dbReference>
<evidence type="ECO:0000259" key="1">
    <source>
        <dbReference type="PROSITE" id="PS50076"/>
    </source>
</evidence>
<dbReference type="PRINTS" id="PR00625">
    <property type="entry name" value="JDOMAIN"/>
</dbReference>
<sequence length="239" mass="27623">MNIFLILIGLVVVFWLLSRGFASSNSKKQSLQELQYDDAKYLIMLTAKVAKSDGVVSKDEANYISLLLDDICLKLGDVDVRDDLKELYIWHKDGHSSAYAIAKEYKQKMRFSQKIWINRIVFFMNLAYIDGEFNSDEKIVLQEICDGFGLHKSIVDDLFAHFEAEFKNLSKDSSDIDPYEVLGVSKDASFEEIKASYRRLSKEYHPDFTMDKSDEIITQATKKMQQINEAYDMLKAKFK</sequence>
<dbReference type="SUPFAM" id="SSF158682">
    <property type="entry name" value="TerB-like"/>
    <property type="match status" value="1"/>
</dbReference>
<dbReference type="InterPro" id="IPR036869">
    <property type="entry name" value="J_dom_sf"/>
</dbReference>
<dbReference type="PROSITE" id="PS50076">
    <property type="entry name" value="DNAJ_2"/>
    <property type="match status" value="1"/>
</dbReference>
<dbReference type="InterPro" id="IPR007791">
    <property type="entry name" value="DjlA_N"/>
</dbReference>
<dbReference type="InterPro" id="IPR029024">
    <property type="entry name" value="TerB-like"/>
</dbReference>
<dbReference type="Pfam" id="PF05099">
    <property type="entry name" value="TerB"/>
    <property type="match status" value="1"/>
</dbReference>
<dbReference type="PANTHER" id="PTHR24074">
    <property type="entry name" value="CO-CHAPERONE PROTEIN DJLA"/>
    <property type="match status" value="1"/>
</dbReference>
<dbReference type="InterPro" id="IPR050817">
    <property type="entry name" value="DjlA_DnaK_co-chaperone"/>
</dbReference>
<dbReference type="SUPFAM" id="SSF46565">
    <property type="entry name" value="Chaperone J-domain"/>
    <property type="match status" value="1"/>
</dbReference>
<dbReference type="EMBL" id="CP018791">
    <property type="protein sequence ID" value="ARR02618.1"/>
    <property type="molecule type" value="Genomic_DNA"/>
</dbReference>
<feature type="domain" description="J" evidence="1">
    <location>
        <begin position="177"/>
        <end position="239"/>
    </location>
</feature>
<dbReference type="Proteomes" id="UP000194265">
    <property type="component" value="Chromosome"/>
</dbReference>
<evidence type="ECO:0000313" key="2">
    <source>
        <dbReference type="EMBL" id="ARR02618.1"/>
    </source>
</evidence>
<evidence type="ECO:0000313" key="3">
    <source>
        <dbReference type="Proteomes" id="UP000194265"/>
    </source>
</evidence>
<dbReference type="CDD" id="cd06257">
    <property type="entry name" value="DnaJ"/>
    <property type="match status" value="1"/>
</dbReference>
<dbReference type="STRING" id="1660074.CVIC8964_1225"/>